<comment type="caution">
    <text evidence="1">The sequence shown here is derived from an EMBL/GenBank/DDBJ whole genome shotgun (WGS) entry which is preliminary data.</text>
</comment>
<reference evidence="1 2" key="1">
    <citation type="submission" date="2018-11" db="EMBL/GenBank/DDBJ databases">
        <title>Novel bacteria species description.</title>
        <authorList>
            <person name="Han J.-H."/>
        </authorList>
    </citation>
    <scope>NUCLEOTIDE SEQUENCE [LARGE SCALE GENOMIC DNA]</scope>
    <source>
        <strain evidence="1 2">KCTC23259</strain>
    </source>
</reference>
<dbReference type="EMBL" id="RJUF01000186">
    <property type="protein sequence ID" value="MCP9765655.1"/>
    <property type="molecule type" value="Genomic_DNA"/>
</dbReference>
<dbReference type="AlphaFoldDB" id="A0AAE3KXS4"/>
<sequence length="81" mass="9428">MQTLYSETNMNDLNPEIFNFIRIKPLTQIMGMSQSRFTQKLRNHKIKGQVQSFTTDEQIRLKKGLGTLMDILNAEVQKVKV</sequence>
<name>A0AAE3KXS4_9BACT</name>
<dbReference type="Proteomes" id="UP001204144">
    <property type="component" value="Unassembled WGS sequence"/>
</dbReference>
<evidence type="ECO:0000313" key="1">
    <source>
        <dbReference type="EMBL" id="MCP9765655.1"/>
    </source>
</evidence>
<proteinExistence type="predicted"/>
<gene>
    <name evidence="1" type="ORF">EGI31_22190</name>
</gene>
<evidence type="ECO:0000313" key="2">
    <source>
        <dbReference type="Proteomes" id="UP001204144"/>
    </source>
</evidence>
<dbReference type="RefSeq" id="WP_255039373.1">
    <property type="nucleotide sequence ID" value="NZ_RJUF01000186.1"/>
</dbReference>
<organism evidence="1 2">
    <name type="scientific">Lacihabitans soyangensis</name>
    <dbReference type="NCBI Taxonomy" id="869394"/>
    <lineage>
        <taxon>Bacteria</taxon>
        <taxon>Pseudomonadati</taxon>
        <taxon>Bacteroidota</taxon>
        <taxon>Cytophagia</taxon>
        <taxon>Cytophagales</taxon>
        <taxon>Leadbetterellaceae</taxon>
        <taxon>Lacihabitans</taxon>
    </lineage>
</organism>
<keyword evidence="2" id="KW-1185">Reference proteome</keyword>
<accession>A0AAE3KXS4</accession>
<protein>
    <submittedName>
        <fullName evidence="1">Uncharacterized protein</fullName>
    </submittedName>
</protein>